<evidence type="ECO:0000313" key="4">
    <source>
        <dbReference type="EMBL" id="OWP74948.1"/>
    </source>
</evidence>
<organism evidence="4 5">
    <name type="scientific">Flavobacterium columnare</name>
    <dbReference type="NCBI Taxonomy" id="996"/>
    <lineage>
        <taxon>Bacteria</taxon>
        <taxon>Pseudomonadati</taxon>
        <taxon>Bacteroidota</taxon>
        <taxon>Flavobacteriia</taxon>
        <taxon>Flavobacteriales</taxon>
        <taxon>Flavobacteriaceae</taxon>
        <taxon>Flavobacterium</taxon>
    </lineage>
</organism>
<accession>A0A246G859</accession>
<feature type="domain" description="Histidine-specific methyltransferase SAM-dependent" evidence="3">
    <location>
        <begin position="5"/>
        <end position="312"/>
    </location>
</feature>
<dbReference type="EMBL" id="MTCY01000052">
    <property type="protein sequence ID" value="OWP74948.1"/>
    <property type="molecule type" value="Genomic_DNA"/>
</dbReference>
<dbReference type="Proteomes" id="UP000198034">
    <property type="component" value="Unassembled WGS sequence"/>
</dbReference>
<evidence type="ECO:0000256" key="1">
    <source>
        <dbReference type="ARBA" id="ARBA00022603"/>
    </source>
</evidence>
<dbReference type="PANTHER" id="PTHR43397:SF1">
    <property type="entry name" value="ERGOTHIONEINE BIOSYNTHESIS PROTEIN 1"/>
    <property type="match status" value="1"/>
</dbReference>
<evidence type="ECO:0000313" key="5">
    <source>
        <dbReference type="Proteomes" id="UP000198034"/>
    </source>
</evidence>
<sequence length="314" mass="36426">MNEQFKKDILEGLLNPTQKSVPSRYFYDKKGDALFQQIMALPEYYLTRAEMEIFERKTDELINSLGFNNQNKFDIIELGAGDGTKTVHLLKELVNRTVNFQYIPVDFSLNALQGIEQYLKQEIPTLIIKPNHADYFQALKNLKQSNRIKIIFFLGSSIGNLDDEMATEYIYQLGSHLSKGDKILLGVDLKKSIEIILPAYNDNQGVTAEFNLNLLDRINKELGANFDRSKFIHHPIYDEKKGMAISYLKSLSNQSVTIDNTTIYFLTEELIHTEISRKYDDEVMRKILSKTDIQWEYKITDSNNFFANYILEKK</sequence>
<dbReference type="AlphaFoldDB" id="A0A246G859"/>
<dbReference type="GO" id="GO:0032259">
    <property type="term" value="P:methylation"/>
    <property type="evidence" value="ECO:0007669"/>
    <property type="project" value="UniProtKB-KW"/>
</dbReference>
<evidence type="ECO:0000259" key="3">
    <source>
        <dbReference type="Pfam" id="PF10017"/>
    </source>
</evidence>
<protein>
    <submittedName>
        <fullName evidence="4">L-histidine N(Alpha)-methyltransferase</fullName>
    </submittedName>
</protein>
<dbReference type="PIRSF" id="PIRSF018005">
    <property type="entry name" value="UCP018005"/>
    <property type="match status" value="1"/>
</dbReference>
<dbReference type="InterPro" id="IPR019257">
    <property type="entry name" value="MeTrfase_dom"/>
</dbReference>
<dbReference type="InterPro" id="IPR029063">
    <property type="entry name" value="SAM-dependent_MTases_sf"/>
</dbReference>
<comment type="caution">
    <text evidence="4">The sequence shown here is derived from an EMBL/GenBank/DDBJ whole genome shotgun (WGS) entry which is preliminary data.</text>
</comment>
<keyword evidence="2 4" id="KW-0808">Transferase</keyword>
<reference evidence="4 5" key="1">
    <citation type="journal article" date="2017" name="Infect. Genet. Evol.">
        <title>Comparative genome analysis of fish pathogen Flavobacterium columnare reveals extensive sequence diversity within the species.</title>
        <authorList>
            <person name="Kayansamruaj P."/>
            <person name="Dong H.T."/>
            <person name="Hirono I."/>
            <person name="Kondo H."/>
            <person name="Senapin S."/>
            <person name="Rodkhum C."/>
        </authorList>
    </citation>
    <scope>NUCLEOTIDE SEQUENCE [LARGE SCALE GENOMIC DNA]</scope>
    <source>
        <strain evidence="4 5">1214</strain>
    </source>
</reference>
<dbReference type="InterPro" id="IPR017804">
    <property type="entry name" value="MeTrfase_EgtD-like"/>
</dbReference>
<proteinExistence type="predicted"/>
<dbReference type="Gene3D" id="3.40.50.150">
    <property type="entry name" value="Vaccinia Virus protein VP39"/>
    <property type="match status" value="1"/>
</dbReference>
<dbReference type="SUPFAM" id="SSF53335">
    <property type="entry name" value="S-adenosyl-L-methionine-dependent methyltransferases"/>
    <property type="match status" value="1"/>
</dbReference>
<dbReference type="InterPro" id="IPR051128">
    <property type="entry name" value="EgtD_Methyltrsf_superfamily"/>
</dbReference>
<evidence type="ECO:0000256" key="2">
    <source>
        <dbReference type="ARBA" id="ARBA00022679"/>
    </source>
</evidence>
<keyword evidence="1 4" id="KW-0489">Methyltransferase</keyword>
<dbReference type="Pfam" id="PF10017">
    <property type="entry name" value="Methyltransf_33"/>
    <property type="match status" value="1"/>
</dbReference>
<dbReference type="GO" id="GO:0008168">
    <property type="term" value="F:methyltransferase activity"/>
    <property type="evidence" value="ECO:0007669"/>
    <property type="project" value="UniProtKB-KW"/>
</dbReference>
<name>A0A246G859_9FLAO</name>
<dbReference type="PANTHER" id="PTHR43397">
    <property type="entry name" value="ERGOTHIONEINE BIOSYNTHESIS PROTEIN 1"/>
    <property type="match status" value="1"/>
</dbReference>
<gene>
    <name evidence="4" type="ORF">BWK62_13150</name>
</gene>